<evidence type="ECO:0000313" key="9">
    <source>
        <dbReference type="EMBL" id="KAL2621550.1"/>
    </source>
</evidence>
<protein>
    <recommendedName>
        <fullName evidence="8">Replication protein A C-terminal domain-containing protein</fullName>
    </recommendedName>
</protein>
<keyword evidence="6" id="KW-0234">DNA repair</keyword>
<comment type="subcellular location">
    <subcellularLocation>
        <location evidence="1">Nucleus</location>
    </subcellularLocation>
</comment>
<comment type="similarity">
    <text evidence="2">Belongs to the replication factor A protein 2 family.</text>
</comment>
<sequence length="298" mass="32764">MSSDFGADGGSLFGGGGFIPTQSTGLNENAFSPGGATKKASYQSLIPVTVKQLSSAILEPSDEKFYIDGQESHNITLVGMVFGKKENFTDVSFMLDDFTGKIEVKKWIDGQDSEELVELRNIRNGIYVRIYGQLRSFQGKKNVVALSVRPIKQFDEVTFHFLEAIYVHAYNLKSQGVTVGSKSSASTRVMFSAHPALPVTPNPSANMRSNISSQYMAPASVPVGCNSMNECQNRVQALFDEPANLVMEQGLHVDEVARRTAGFTKQQVKEAIDHLANEGFIYATIDEDHYNKSTYNSF</sequence>
<dbReference type="PANTHER" id="PTHR13989">
    <property type="entry name" value="REPLICATION PROTEIN A-RELATED"/>
    <property type="match status" value="1"/>
</dbReference>
<evidence type="ECO:0000259" key="8">
    <source>
        <dbReference type="Pfam" id="PF08784"/>
    </source>
</evidence>
<dbReference type="Gene3D" id="1.10.10.10">
    <property type="entry name" value="Winged helix-like DNA-binding domain superfamily/Winged helix DNA-binding domain"/>
    <property type="match status" value="1"/>
</dbReference>
<keyword evidence="10" id="KW-1185">Reference proteome</keyword>
<keyword evidence="7" id="KW-0539">Nucleus</keyword>
<evidence type="ECO:0000256" key="7">
    <source>
        <dbReference type="ARBA" id="ARBA00023242"/>
    </source>
</evidence>
<dbReference type="GO" id="GO:0005634">
    <property type="term" value="C:nucleus"/>
    <property type="evidence" value="ECO:0007669"/>
    <property type="project" value="UniProtKB-SubCell"/>
</dbReference>
<dbReference type="GO" id="GO:0003677">
    <property type="term" value="F:DNA binding"/>
    <property type="evidence" value="ECO:0007669"/>
    <property type="project" value="UniProtKB-KW"/>
</dbReference>
<comment type="caution">
    <text evidence="9">The sequence shown here is derived from an EMBL/GenBank/DDBJ whole genome shotgun (WGS) entry which is preliminary data.</text>
</comment>
<dbReference type="Gene3D" id="2.40.50.140">
    <property type="entry name" value="Nucleic acid-binding proteins"/>
    <property type="match status" value="1"/>
</dbReference>
<keyword evidence="4" id="KW-0227">DNA damage</keyword>
<dbReference type="SUPFAM" id="SSF50249">
    <property type="entry name" value="Nucleic acid-binding proteins"/>
    <property type="match status" value="1"/>
</dbReference>
<proteinExistence type="inferred from homology"/>
<dbReference type="GO" id="GO:0006260">
    <property type="term" value="P:DNA replication"/>
    <property type="evidence" value="ECO:0007669"/>
    <property type="project" value="UniProtKB-KW"/>
</dbReference>
<evidence type="ECO:0000256" key="5">
    <source>
        <dbReference type="ARBA" id="ARBA00023125"/>
    </source>
</evidence>
<dbReference type="InterPro" id="IPR012340">
    <property type="entry name" value="NA-bd_OB-fold"/>
</dbReference>
<reference evidence="9 10" key="1">
    <citation type="submission" date="2024-09" db="EMBL/GenBank/DDBJ databases">
        <title>Chromosome-scale assembly of Riccia fluitans.</title>
        <authorList>
            <person name="Paukszto L."/>
            <person name="Sawicki J."/>
            <person name="Karawczyk K."/>
            <person name="Piernik-Szablinska J."/>
            <person name="Szczecinska M."/>
            <person name="Mazdziarz M."/>
        </authorList>
    </citation>
    <scope>NUCLEOTIDE SEQUENCE [LARGE SCALE GENOMIC DNA]</scope>
    <source>
        <strain evidence="9">Rf_01</strain>
        <tissue evidence="9">Aerial parts of the thallus</tissue>
    </source>
</reference>
<dbReference type="GO" id="GO:0006281">
    <property type="term" value="P:DNA repair"/>
    <property type="evidence" value="ECO:0007669"/>
    <property type="project" value="UniProtKB-KW"/>
</dbReference>
<dbReference type="PANTHER" id="PTHR13989:SF16">
    <property type="entry name" value="REPLICATION PROTEIN A2"/>
    <property type="match status" value="1"/>
</dbReference>
<evidence type="ECO:0000256" key="2">
    <source>
        <dbReference type="ARBA" id="ARBA00007815"/>
    </source>
</evidence>
<dbReference type="CDD" id="cd04478">
    <property type="entry name" value="RPA2_DBD_D"/>
    <property type="match status" value="1"/>
</dbReference>
<evidence type="ECO:0000313" key="10">
    <source>
        <dbReference type="Proteomes" id="UP001605036"/>
    </source>
</evidence>
<dbReference type="Proteomes" id="UP001605036">
    <property type="component" value="Unassembled WGS sequence"/>
</dbReference>
<evidence type="ECO:0000256" key="3">
    <source>
        <dbReference type="ARBA" id="ARBA00022705"/>
    </source>
</evidence>
<organism evidence="9 10">
    <name type="scientific">Riccia fluitans</name>
    <dbReference type="NCBI Taxonomy" id="41844"/>
    <lineage>
        <taxon>Eukaryota</taxon>
        <taxon>Viridiplantae</taxon>
        <taxon>Streptophyta</taxon>
        <taxon>Embryophyta</taxon>
        <taxon>Marchantiophyta</taxon>
        <taxon>Marchantiopsida</taxon>
        <taxon>Marchantiidae</taxon>
        <taxon>Marchantiales</taxon>
        <taxon>Ricciaceae</taxon>
        <taxon>Riccia</taxon>
    </lineage>
</organism>
<feature type="domain" description="Replication protein A C-terminal" evidence="8">
    <location>
        <begin position="198"/>
        <end position="288"/>
    </location>
</feature>
<dbReference type="AlphaFoldDB" id="A0ABD1Y4A9"/>
<name>A0ABD1Y4A9_9MARC</name>
<dbReference type="EMBL" id="JBHFFA010000006">
    <property type="protein sequence ID" value="KAL2621550.1"/>
    <property type="molecule type" value="Genomic_DNA"/>
</dbReference>
<dbReference type="FunFam" id="2.40.50.140:FF:000184">
    <property type="entry name" value="replication protein A 32 kDa subunit A-like"/>
    <property type="match status" value="1"/>
</dbReference>
<dbReference type="PIRSF" id="PIRSF036949">
    <property type="entry name" value="RPA32"/>
    <property type="match status" value="1"/>
</dbReference>
<evidence type="ECO:0000256" key="4">
    <source>
        <dbReference type="ARBA" id="ARBA00022763"/>
    </source>
</evidence>
<gene>
    <name evidence="9" type="ORF">R1flu_001755</name>
</gene>
<evidence type="ECO:0000256" key="6">
    <source>
        <dbReference type="ARBA" id="ARBA00023204"/>
    </source>
</evidence>
<dbReference type="InterPro" id="IPR014646">
    <property type="entry name" value="Rfa2/RPA32"/>
</dbReference>
<dbReference type="Pfam" id="PF08784">
    <property type="entry name" value="RPA_C"/>
    <property type="match status" value="1"/>
</dbReference>
<dbReference type="InterPro" id="IPR036390">
    <property type="entry name" value="WH_DNA-bd_sf"/>
</dbReference>
<accession>A0ABD1Y4A9</accession>
<dbReference type="InterPro" id="IPR040260">
    <property type="entry name" value="RFA2-like"/>
</dbReference>
<keyword evidence="3" id="KW-0235">DNA replication</keyword>
<dbReference type="InterPro" id="IPR014892">
    <property type="entry name" value="RPA_C"/>
</dbReference>
<dbReference type="SUPFAM" id="SSF46785">
    <property type="entry name" value="Winged helix' DNA-binding domain"/>
    <property type="match status" value="1"/>
</dbReference>
<dbReference type="FunFam" id="1.10.10.10:FF:000168">
    <property type="entry name" value="Replication protein A 32 kDa subunit"/>
    <property type="match status" value="1"/>
</dbReference>
<dbReference type="InterPro" id="IPR036388">
    <property type="entry name" value="WH-like_DNA-bd_sf"/>
</dbReference>
<evidence type="ECO:0000256" key="1">
    <source>
        <dbReference type="ARBA" id="ARBA00004123"/>
    </source>
</evidence>
<keyword evidence="5" id="KW-0238">DNA-binding</keyword>